<dbReference type="EMBL" id="CP139781">
    <property type="protein sequence ID" value="WRQ86641.1"/>
    <property type="molecule type" value="Genomic_DNA"/>
</dbReference>
<dbReference type="Pfam" id="PF11695">
    <property type="entry name" value="DUF3291"/>
    <property type="match status" value="1"/>
</dbReference>
<evidence type="ECO:0000313" key="3">
    <source>
        <dbReference type="EMBL" id="WRQ86641.1"/>
    </source>
</evidence>
<evidence type="ECO:0000313" key="4">
    <source>
        <dbReference type="Proteomes" id="UP000738431"/>
    </source>
</evidence>
<organism evidence="3 4">
    <name type="scientific">Actomonas aquatica</name>
    <dbReference type="NCBI Taxonomy" id="2866162"/>
    <lineage>
        <taxon>Bacteria</taxon>
        <taxon>Pseudomonadati</taxon>
        <taxon>Verrucomicrobiota</taxon>
        <taxon>Opitutia</taxon>
        <taxon>Opitutales</taxon>
        <taxon>Opitutaceae</taxon>
        <taxon>Actomonas</taxon>
    </lineage>
</organism>
<dbReference type="InterPro" id="IPR011008">
    <property type="entry name" value="Dimeric_a/b-barrel"/>
</dbReference>
<name>A0ABZ1C583_9BACT</name>
<dbReference type="RefSeq" id="WP_221030479.1">
    <property type="nucleotide sequence ID" value="NZ_CP139781.1"/>
</dbReference>
<dbReference type="InterPro" id="IPR021708">
    <property type="entry name" value="DUF3291"/>
</dbReference>
<feature type="region of interest" description="Disordered" evidence="1">
    <location>
        <begin position="139"/>
        <end position="158"/>
    </location>
</feature>
<gene>
    <name evidence="3" type="ORF">K1X11_017655</name>
</gene>
<accession>A0ABZ1C583</accession>
<dbReference type="SUPFAM" id="SSF54909">
    <property type="entry name" value="Dimeric alpha+beta barrel"/>
    <property type="match status" value="1"/>
</dbReference>
<protein>
    <submittedName>
        <fullName evidence="3">DUF3291 domain-containing protein</fullName>
    </submittedName>
</protein>
<reference evidence="3 4" key="1">
    <citation type="submission" date="2023-12" db="EMBL/GenBank/DDBJ databases">
        <title>Description of an unclassified Opitutus bacterium of Verrucomicrobiota.</title>
        <authorList>
            <person name="Zhang D.-F."/>
        </authorList>
    </citation>
    <scope>NUCLEOTIDE SEQUENCE [LARGE SCALE GENOMIC DNA]</scope>
    <source>
        <strain evidence="3 4">WL0086</strain>
    </source>
</reference>
<proteinExistence type="predicted"/>
<sequence>MVVTTHHLALFNIAHGKYPLDDARMAGFTSALDRVNALADRSAGFVWRYVNAYADGASAEPVYADPLILPNLSVWESPEAAMAYVYRGVHGGFLQARERWFREIDGPSAVAWWVPMGEQPSLAESRRRLELLAAQGPSAEAFSLREPCPVPAPESESA</sequence>
<dbReference type="Proteomes" id="UP000738431">
    <property type="component" value="Chromosome"/>
</dbReference>
<evidence type="ECO:0000256" key="1">
    <source>
        <dbReference type="SAM" id="MobiDB-lite"/>
    </source>
</evidence>
<feature type="domain" description="DUF3291" evidence="2">
    <location>
        <begin position="8"/>
        <end position="146"/>
    </location>
</feature>
<evidence type="ECO:0000259" key="2">
    <source>
        <dbReference type="Pfam" id="PF11695"/>
    </source>
</evidence>
<keyword evidence="4" id="KW-1185">Reference proteome</keyword>